<name>V4U0B5_CITCL</name>
<evidence type="ECO:0000313" key="3">
    <source>
        <dbReference type="Proteomes" id="UP000030687"/>
    </source>
</evidence>
<accession>V4U0B5</accession>
<organism evidence="2 3">
    <name type="scientific">Citrus clementina</name>
    <name type="common">Clementine</name>
    <name type="synonym">Citrus deliciosa x Citrus sinensis</name>
    <dbReference type="NCBI Taxonomy" id="85681"/>
    <lineage>
        <taxon>Eukaryota</taxon>
        <taxon>Viridiplantae</taxon>
        <taxon>Streptophyta</taxon>
        <taxon>Embryophyta</taxon>
        <taxon>Tracheophyta</taxon>
        <taxon>Spermatophyta</taxon>
        <taxon>Magnoliopsida</taxon>
        <taxon>eudicotyledons</taxon>
        <taxon>Gunneridae</taxon>
        <taxon>Pentapetalae</taxon>
        <taxon>rosids</taxon>
        <taxon>malvids</taxon>
        <taxon>Sapindales</taxon>
        <taxon>Rutaceae</taxon>
        <taxon>Aurantioideae</taxon>
        <taxon>Citrus</taxon>
    </lineage>
</organism>
<dbReference type="eggNOG" id="ENOG502QSTH">
    <property type="taxonomic scope" value="Eukaryota"/>
</dbReference>
<dbReference type="Proteomes" id="UP000030687">
    <property type="component" value="Unassembled WGS sequence"/>
</dbReference>
<evidence type="ECO:0000313" key="2">
    <source>
        <dbReference type="EMBL" id="ESR32669.1"/>
    </source>
</evidence>
<protein>
    <submittedName>
        <fullName evidence="2">Uncharacterized protein</fullName>
    </submittedName>
</protein>
<gene>
    <name evidence="2" type="ORF">CICLE_v10007071mg</name>
</gene>
<dbReference type="Gramene" id="ESR32669">
    <property type="protein sequence ID" value="ESR32669"/>
    <property type="gene ID" value="CICLE_v10007071mg"/>
</dbReference>
<dbReference type="KEGG" id="cic:CICLE_v10007071mg"/>
<dbReference type="AlphaFoldDB" id="V4U0B5"/>
<keyword evidence="3" id="KW-1185">Reference proteome</keyword>
<proteinExistence type="predicted"/>
<dbReference type="STRING" id="85681.V4U0B5"/>
<dbReference type="PANTHER" id="PTHR32487:SF13">
    <property type="entry name" value="LOW QUALITY PROTEIN: IRIDOID SYNTHASE-LIKE"/>
    <property type="match status" value="1"/>
</dbReference>
<dbReference type="EMBL" id="KI537036">
    <property type="protein sequence ID" value="ESR32669.1"/>
    <property type="molecule type" value="Genomic_DNA"/>
</dbReference>
<feature type="region of interest" description="Disordered" evidence="1">
    <location>
        <begin position="1"/>
        <end position="22"/>
    </location>
</feature>
<reference evidence="2 3" key="1">
    <citation type="submission" date="2013-10" db="EMBL/GenBank/DDBJ databases">
        <authorList>
            <consortium name="International Citrus Genome Consortium"/>
            <person name="Jenkins J."/>
            <person name="Schmutz J."/>
            <person name="Prochnik S."/>
            <person name="Rokhsar D."/>
            <person name="Gmitter F."/>
            <person name="Ollitrault P."/>
            <person name="Machado M."/>
            <person name="Talon M."/>
            <person name="Wincker P."/>
            <person name="Jaillon O."/>
            <person name="Morgante M."/>
        </authorList>
    </citation>
    <scope>NUCLEOTIDE SEQUENCE</scope>
    <source>
        <strain evidence="3">cv. Clemenules</strain>
    </source>
</reference>
<dbReference type="PANTHER" id="PTHR32487">
    <property type="entry name" value="3-OXO-DELTA(4,5)-STEROID 5-BETA-REDUCTASE"/>
    <property type="match status" value="1"/>
</dbReference>
<sequence>MDLVHDPAHSAHANPHDPPLRDDLPRLPYRNFYCALEDLVASYTPAISYSIHHSSIIIGTSSRSVYNSLLTLDVYPAICQHEGLPFTYPIPDTCGSIFVTCRMPVHWPSNTYGPRSRPMRRTRPVIVPMGMSLCGSVWTVTCEVFGVEFVPFDENDEFDFVGMMKQKAKVWDEIAEQHGLYNINKLEEITCFRH</sequence>
<evidence type="ECO:0000256" key="1">
    <source>
        <dbReference type="SAM" id="MobiDB-lite"/>
    </source>
</evidence>
<dbReference type="Gene3D" id="3.40.50.720">
    <property type="entry name" value="NAD(P)-binding Rossmann-like Domain"/>
    <property type="match status" value="2"/>
</dbReference>
<dbReference type="InParanoid" id="V4U0B5"/>